<dbReference type="Proteomes" id="UP000294599">
    <property type="component" value="Unassembled WGS sequence"/>
</dbReference>
<dbReference type="GO" id="GO:0046872">
    <property type="term" value="F:metal ion binding"/>
    <property type="evidence" value="ECO:0007669"/>
    <property type="project" value="UniProtKB-UniRule"/>
</dbReference>
<dbReference type="PANTHER" id="PTHR43660:SF1">
    <property type="entry name" value="DIPEPTIDYL CARBOXYPEPTIDASE"/>
    <property type="match status" value="1"/>
</dbReference>
<dbReference type="GO" id="GO:0005829">
    <property type="term" value="C:cytosol"/>
    <property type="evidence" value="ECO:0007669"/>
    <property type="project" value="TreeGrafter"/>
</dbReference>
<comment type="subcellular location">
    <subcellularLocation>
        <location evidence="1">Cytoplasm</location>
    </subcellularLocation>
</comment>
<keyword evidence="6 15" id="KW-0479">Metal-binding</keyword>
<evidence type="ECO:0000256" key="11">
    <source>
        <dbReference type="ARBA" id="ARBA00054529"/>
    </source>
</evidence>
<dbReference type="EC" id="3.4.15.5" evidence="12"/>
<protein>
    <recommendedName>
        <fullName evidence="13">Dipeptidyl carboxypeptidase</fullName>
        <ecNumber evidence="12">3.4.15.5</ecNumber>
    </recommendedName>
    <alternativeName>
        <fullName evidence="14">Peptidyl-dipeptidase Dcp</fullName>
    </alternativeName>
</protein>
<gene>
    <name evidence="17" type="ORF">EDC25_11722</name>
</gene>
<keyword evidence="4" id="KW-0121">Carboxypeptidase</keyword>
<evidence type="ECO:0000256" key="1">
    <source>
        <dbReference type="ARBA" id="ARBA00004496"/>
    </source>
</evidence>
<evidence type="ECO:0000256" key="6">
    <source>
        <dbReference type="ARBA" id="ARBA00022723"/>
    </source>
</evidence>
<comment type="caution">
    <text evidence="17">The sequence shown here is derived from an EMBL/GenBank/DDBJ whole genome shotgun (WGS) entry which is preliminary data.</text>
</comment>
<evidence type="ECO:0000256" key="8">
    <source>
        <dbReference type="ARBA" id="ARBA00022833"/>
    </source>
</evidence>
<evidence type="ECO:0000256" key="10">
    <source>
        <dbReference type="ARBA" id="ARBA00052506"/>
    </source>
</evidence>
<comment type="cofactor">
    <cofactor evidence="15">
        <name>Zn(2+)</name>
        <dbReference type="ChEBI" id="CHEBI:29105"/>
    </cofactor>
    <text evidence="15">Binds 1 zinc ion.</text>
</comment>
<dbReference type="InterPro" id="IPR001567">
    <property type="entry name" value="Pept_M3A_M3B_dom"/>
</dbReference>
<keyword evidence="9 15" id="KW-0482">Metalloprotease</keyword>
<dbReference type="FunFam" id="1.10.1370.40:FF:000001">
    <property type="entry name" value="Dipeptidyl carboxypeptidase II"/>
    <property type="match status" value="1"/>
</dbReference>
<evidence type="ECO:0000256" key="13">
    <source>
        <dbReference type="ARBA" id="ARBA00070755"/>
    </source>
</evidence>
<dbReference type="AlphaFoldDB" id="A0A4R3L7R9"/>
<organism evidence="17 18">
    <name type="scientific">Pseudofulvimonas gallinarii</name>
    <dbReference type="NCBI Taxonomy" id="634155"/>
    <lineage>
        <taxon>Bacteria</taxon>
        <taxon>Pseudomonadati</taxon>
        <taxon>Pseudomonadota</taxon>
        <taxon>Gammaproteobacteria</taxon>
        <taxon>Lysobacterales</taxon>
        <taxon>Rhodanobacteraceae</taxon>
        <taxon>Pseudofulvimonas</taxon>
    </lineage>
</organism>
<accession>A0A4R3L7R9</accession>
<dbReference type="GO" id="GO:0006508">
    <property type="term" value="P:proteolysis"/>
    <property type="evidence" value="ECO:0007669"/>
    <property type="project" value="UniProtKB-KW"/>
</dbReference>
<dbReference type="EMBL" id="SMAF01000017">
    <property type="protein sequence ID" value="TCS96011.1"/>
    <property type="molecule type" value="Genomic_DNA"/>
</dbReference>
<evidence type="ECO:0000256" key="3">
    <source>
        <dbReference type="ARBA" id="ARBA00022490"/>
    </source>
</evidence>
<keyword evidence="18" id="KW-1185">Reference proteome</keyword>
<dbReference type="GO" id="GO:0008241">
    <property type="term" value="F:peptidyl-dipeptidase activity"/>
    <property type="evidence" value="ECO:0007669"/>
    <property type="project" value="UniProtKB-EC"/>
</dbReference>
<comment type="similarity">
    <text evidence="2 15">Belongs to the peptidase M3 family.</text>
</comment>
<dbReference type="InterPro" id="IPR024077">
    <property type="entry name" value="Neurolysin/TOP_dom2"/>
</dbReference>
<keyword evidence="8 15" id="KW-0862">Zinc</keyword>
<comment type="catalytic activity">
    <reaction evidence="10">
        <text>Hydrolysis of unblocked, C-terminal dipeptides from oligopeptides, with broad specificity. Does not hydrolyze bonds in which P1' is Pro, or both P1 and P1' are Gly.</text>
        <dbReference type="EC" id="3.4.15.5"/>
    </reaction>
</comment>
<evidence type="ECO:0000256" key="15">
    <source>
        <dbReference type="RuleBase" id="RU003435"/>
    </source>
</evidence>
<evidence type="ECO:0000256" key="4">
    <source>
        <dbReference type="ARBA" id="ARBA00022645"/>
    </source>
</evidence>
<dbReference type="InterPro" id="IPR034005">
    <property type="entry name" value="M3A_DCP"/>
</dbReference>
<dbReference type="PANTHER" id="PTHR43660">
    <property type="entry name" value="DIPEPTIDYL CARBOXYPEPTIDASE"/>
    <property type="match status" value="1"/>
</dbReference>
<sequence length="694" mass="76393">MTETTPTATGTEAVQANPLLTASTLPFQAPPFNLLRDEHFKPAIEQGMREHLQEVAAIAGNSEAPTFANTIEALERSGETLTRAYTVFASLVGADTNETRQAIDAEMSPKLASHQDEIFLDKALFERVKTLYAQRNELGLDAEQVALIEHYQRRFERAGALLDDASQARLREINQRESALSTQFSQRLLAASNAGGVLVDDVTQLDGLDEGDIAAAAEAAKAAGHEGKWLLPLLNTTQQPVLVSLKNRELRARVLAASEQRASRGDGNDTRELVRELASLRAERARLLGFDNYAAYGLADQMAGTPEAAIRLLTDTVPAATAKARAEAARIQALIDQQGGGFKLAASDWDFYAQQVRQAEFQIDENQVKPYFELDRVLNDGVFFAATQLYGITFRERSDIPVYHPDVRVFDVLDEDGKQLALFYADFFARPSKSGGAWMGNFVEQNGLTGAIPVVYNVCNYTKPAAGQPALLSFDDVITTFHEFGHALHGMFSNTRYPSLAGTNVPRDFVEFPSQINEQWATHPTVLANYARHHQTGEPLPADLLGKLMASRSFNQGYATTEYLAAALLDQAWHALPADAADIADVEAFEADALKRYNIDLAEVPPRYRTPYFAHIWGGGYSAGYYAYFQAEVLARDGFAWFTENGGLSRKAGQAFRDGILSRGHTSDLTELYRAFRGGDAKVDALLEYRGLRD</sequence>
<feature type="domain" description="Peptidase M3A/M3B catalytic" evidence="16">
    <location>
        <begin position="242"/>
        <end position="690"/>
    </location>
</feature>
<evidence type="ECO:0000313" key="17">
    <source>
        <dbReference type="EMBL" id="TCS96011.1"/>
    </source>
</evidence>
<keyword evidence="7 15" id="KW-0378">Hydrolase</keyword>
<dbReference type="Gene3D" id="1.10.1370.40">
    <property type="match status" value="1"/>
</dbReference>
<dbReference type="FunFam" id="3.40.390.10:FF:000009">
    <property type="entry name" value="Oligopeptidase A"/>
    <property type="match status" value="1"/>
</dbReference>
<dbReference type="GO" id="GO:0004180">
    <property type="term" value="F:carboxypeptidase activity"/>
    <property type="evidence" value="ECO:0007669"/>
    <property type="project" value="UniProtKB-KW"/>
</dbReference>
<evidence type="ECO:0000256" key="7">
    <source>
        <dbReference type="ARBA" id="ARBA00022801"/>
    </source>
</evidence>
<dbReference type="Pfam" id="PF01432">
    <property type="entry name" value="Peptidase_M3"/>
    <property type="match status" value="1"/>
</dbReference>
<dbReference type="Gene3D" id="1.10.1370.10">
    <property type="entry name" value="Neurolysin, domain 3"/>
    <property type="match status" value="1"/>
</dbReference>
<dbReference type="CDD" id="cd06456">
    <property type="entry name" value="M3A_DCP"/>
    <property type="match status" value="1"/>
</dbReference>
<dbReference type="InterPro" id="IPR024079">
    <property type="entry name" value="MetalloPept_cat_dom_sf"/>
</dbReference>
<proteinExistence type="inferred from homology"/>
<dbReference type="OrthoDB" id="9773538at2"/>
<evidence type="ECO:0000313" key="18">
    <source>
        <dbReference type="Proteomes" id="UP000294599"/>
    </source>
</evidence>
<dbReference type="GO" id="GO:0004222">
    <property type="term" value="F:metalloendopeptidase activity"/>
    <property type="evidence" value="ECO:0007669"/>
    <property type="project" value="InterPro"/>
</dbReference>
<evidence type="ECO:0000256" key="5">
    <source>
        <dbReference type="ARBA" id="ARBA00022670"/>
    </source>
</evidence>
<dbReference type="InterPro" id="IPR045090">
    <property type="entry name" value="Pept_M3A_M3B"/>
</dbReference>
<dbReference type="SUPFAM" id="SSF55486">
    <property type="entry name" value="Metalloproteases ('zincins'), catalytic domain"/>
    <property type="match status" value="1"/>
</dbReference>
<comment type="function">
    <text evidence="11">Removes dipeptides from the C-termini of N-blocked tripeptides, tetrapeptides and larger peptides.</text>
</comment>
<keyword evidence="3" id="KW-0963">Cytoplasm</keyword>
<evidence type="ECO:0000256" key="9">
    <source>
        <dbReference type="ARBA" id="ARBA00023049"/>
    </source>
</evidence>
<name>A0A4R3L7R9_9GAMM</name>
<keyword evidence="5 15" id="KW-0645">Protease</keyword>
<dbReference type="Gene3D" id="3.40.390.10">
    <property type="entry name" value="Collagenase (Catalytic Domain)"/>
    <property type="match status" value="1"/>
</dbReference>
<reference evidence="17 18" key="1">
    <citation type="submission" date="2019-03" db="EMBL/GenBank/DDBJ databases">
        <title>Genomic Encyclopedia of Type Strains, Phase IV (KMG-IV): sequencing the most valuable type-strain genomes for metagenomic binning, comparative biology and taxonomic classification.</title>
        <authorList>
            <person name="Goeker M."/>
        </authorList>
    </citation>
    <scope>NUCLEOTIDE SEQUENCE [LARGE SCALE GENOMIC DNA]</scope>
    <source>
        <strain evidence="17 18">DSM 21944</strain>
    </source>
</reference>
<evidence type="ECO:0000256" key="14">
    <source>
        <dbReference type="ARBA" id="ARBA00075608"/>
    </source>
</evidence>
<evidence type="ECO:0000259" key="16">
    <source>
        <dbReference type="Pfam" id="PF01432"/>
    </source>
</evidence>
<evidence type="ECO:0000256" key="2">
    <source>
        <dbReference type="ARBA" id="ARBA00006040"/>
    </source>
</evidence>
<evidence type="ECO:0000256" key="12">
    <source>
        <dbReference type="ARBA" id="ARBA00066668"/>
    </source>
</evidence>